<dbReference type="InterPro" id="IPR023296">
    <property type="entry name" value="Glyco_hydro_beta-prop_sf"/>
</dbReference>
<dbReference type="OrthoDB" id="9801455at2"/>
<proteinExistence type="inferred from homology"/>
<evidence type="ECO:0000256" key="2">
    <source>
        <dbReference type="ARBA" id="ARBA00022801"/>
    </source>
</evidence>
<protein>
    <submittedName>
        <fullName evidence="9">Glycoside hydrolase family 43 protein</fullName>
    </submittedName>
</protein>
<dbReference type="EMBL" id="CP041217">
    <property type="protein sequence ID" value="QDH23592.1"/>
    <property type="molecule type" value="Genomic_DNA"/>
</dbReference>
<dbReference type="SUPFAM" id="SSF75005">
    <property type="entry name" value="Arabinanase/levansucrase/invertase"/>
    <property type="match status" value="1"/>
</dbReference>
<dbReference type="GO" id="GO:0004553">
    <property type="term" value="F:hydrolase activity, hydrolyzing O-glycosyl compounds"/>
    <property type="evidence" value="ECO:0007669"/>
    <property type="project" value="InterPro"/>
</dbReference>
<dbReference type="KEGG" id="saca:FFV09_00380"/>
<keyword evidence="2 6" id="KW-0378">Hydrolase</keyword>
<sequence>MFIDNPVLQGFNPDPCLIRVGGTYYAAVSSFEWLPGIRIYASDDLAHWVHRTDVLTDRQVDLAGNPHNCGIWAPQLSYSDGLFYLIYTDVKSTRRPFKDVRNYIITSPSIDGPWSEPAYLNGIGFDPSLFHDEDGRKWLLNVLWDHRIAESNKSVGITIQPYDPGLRRAVGRPVRIFAGTELRKTEAPHLYRRGDWYYLVTAEGGTGAGHSVTVARSRHLYGPYEVDPRNPMLTSSDRQDWPLQCAGHASLVSTPGGDWVIAHLCTRPIEGAYALLGRETALQRVVWDADGWLRLKDGGHTPQLRFELPAEYAAQLRRATAPAGNGSSRGSAPDTAASTPPMLPPTRARAAHLFADEFDGPALQSNWNSPRLMPGGAWCSLDARPGHLRLTAGESPQSLFRHHLLAVRQTDIAFRAETELEYRPESFLQMAGLMLYLCESRYLYAFVSHDEEQGRVLSIMRAEEDHFELEPPIPIAADGAIGLAVEVDGVRAAFRYRTDPDSEWRNIGGSYSIGFLSGGFTGSFVGIGVHDMEKLHGSHADFAYFRYVGRN</sequence>
<dbReference type="Proteomes" id="UP000316968">
    <property type="component" value="Chromosome"/>
</dbReference>
<evidence type="ECO:0000259" key="8">
    <source>
        <dbReference type="Pfam" id="PF17851"/>
    </source>
</evidence>
<feature type="active site" description="Proton acceptor" evidence="4">
    <location>
        <position position="14"/>
    </location>
</feature>
<evidence type="ECO:0000256" key="7">
    <source>
        <dbReference type="SAM" id="MobiDB-lite"/>
    </source>
</evidence>
<dbReference type="Gene3D" id="2.115.10.20">
    <property type="entry name" value="Glycosyl hydrolase domain, family 43"/>
    <property type="match status" value="1"/>
</dbReference>
<dbReference type="PANTHER" id="PTHR42812">
    <property type="entry name" value="BETA-XYLOSIDASE"/>
    <property type="match status" value="1"/>
</dbReference>
<dbReference type="InterPro" id="IPR051795">
    <property type="entry name" value="Glycosyl_Hydrlase_43"/>
</dbReference>
<accession>A0A4Y6V0K3</accession>
<dbReference type="RefSeq" id="WP_141450232.1">
    <property type="nucleotide sequence ID" value="NZ_CP041217.1"/>
</dbReference>
<evidence type="ECO:0000256" key="5">
    <source>
        <dbReference type="PIRSR" id="PIRSR606710-2"/>
    </source>
</evidence>
<feature type="domain" description="Beta-xylosidase C-terminal Concanavalin A-like" evidence="8">
    <location>
        <begin position="356"/>
        <end position="547"/>
    </location>
</feature>
<keyword evidence="3 6" id="KW-0326">Glycosidase</keyword>
<evidence type="ECO:0000313" key="10">
    <source>
        <dbReference type="Proteomes" id="UP000316968"/>
    </source>
</evidence>
<dbReference type="PANTHER" id="PTHR42812:SF12">
    <property type="entry name" value="BETA-XYLOSIDASE-RELATED"/>
    <property type="match status" value="1"/>
</dbReference>
<dbReference type="InterPro" id="IPR041542">
    <property type="entry name" value="GH43_C2"/>
</dbReference>
<organism evidence="9 10">
    <name type="scientific">Saccharibacillus brassicae</name>
    <dbReference type="NCBI Taxonomy" id="2583377"/>
    <lineage>
        <taxon>Bacteria</taxon>
        <taxon>Bacillati</taxon>
        <taxon>Bacillota</taxon>
        <taxon>Bacilli</taxon>
        <taxon>Bacillales</taxon>
        <taxon>Paenibacillaceae</taxon>
        <taxon>Saccharibacillus</taxon>
    </lineage>
</organism>
<reference evidence="9 10" key="1">
    <citation type="submission" date="2019-06" db="EMBL/GenBank/DDBJ databases">
        <title>Saccharibacillus brassicae sp. nov., an endophytic bacterium isolated from Chinese cabbage seeds (Brassica pekinensis).</title>
        <authorList>
            <person name="Jiang L."/>
            <person name="Lee J."/>
            <person name="Kim S.W."/>
        </authorList>
    </citation>
    <scope>NUCLEOTIDE SEQUENCE [LARGE SCALE GENOMIC DNA]</scope>
    <source>
        <strain evidence="10">KCTC 43072 / ATSA2</strain>
    </source>
</reference>
<dbReference type="InterPro" id="IPR013320">
    <property type="entry name" value="ConA-like_dom_sf"/>
</dbReference>
<feature type="active site" description="Proton donor" evidence="4">
    <location>
        <position position="186"/>
    </location>
</feature>
<evidence type="ECO:0000256" key="1">
    <source>
        <dbReference type="ARBA" id="ARBA00009865"/>
    </source>
</evidence>
<dbReference type="Pfam" id="PF17851">
    <property type="entry name" value="GH43_C2"/>
    <property type="match status" value="1"/>
</dbReference>
<evidence type="ECO:0000256" key="3">
    <source>
        <dbReference type="ARBA" id="ARBA00023295"/>
    </source>
</evidence>
<dbReference type="AlphaFoldDB" id="A0A4Y6V0K3"/>
<dbReference type="GO" id="GO:0005975">
    <property type="term" value="P:carbohydrate metabolic process"/>
    <property type="evidence" value="ECO:0007669"/>
    <property type="project" value="InterPro"/>
</dbReference>
<evidence type="ECO:0000256" key="6">
    <source>
        <dbReference type="RuleBase" id="RU361187"/>
    </source>
</evidence>
<name>A0A4Y6V0K3_SACBS</name>
<dbReference type="CDD" id="cd09000">
    <property type="entry name" value="GH43_SXA-like"/>
    <property type="match status" value="1"/>
</dbReference>
<feature type="site" description="Important for catalytic activity, responsible for pKa modulation of the active site Glu and correct orientation of both the proton donor and substrate" evidence="5">
    <location>
        <position position="126"/>
    </location>
</feature>
<dbReference type="InterPro" id="IPR006710">
    <property type="entry name" value="Glyco_hydro_43"/>
</dbReference>
<dbReference type="Gene3D" id="2.60.120.200">
    <property type="match status" value="1"/>
</dbReference>
<feature type="region of interest" description="Disordered" evidence="7">
    <location>
        <begin position="319"/>
        <end position="345"/>
    </location>
</feature>
<dbReference type="SUPFAM" id="SSF49899">
    <property type="entry name" value="Concanavalin A-like lectins/glucanases"/>
    <property type="match status" value="1"/>
</dbReference>
<comment type="similarity">
    <text evidence="1 6">Belongs to the glycosyl hydrolase 43 family.</text>
</comment>
<keyword evidence="10" id="KW-1185">Reference proteome</keyword>
<dbReference type="Pfam" id="PF04616">
    <property type="entry name" value="Glyco_hydro_43"/>
    <property type="match status" value="1"/>
</dbReference>
<gene>
    <name evidence="9" type="ORF">FFV09_00380</name>
</gene>
<evidence type="ECO:0000313" key="9">
    <source>
        <dbReference type="EMBL" id="QDH23592.1"/>
    </source>
</evidence>
<evidence type="ECO:0000256" key="4">
    <source>
        <dbReference type="PIRSR" id="PIRSR606710-1"/>
    </source>
</evidence>